<dbReference type="RefSeq" id="WP_003349986.1">
    <property type="nucleotide sequence ID" value="NZ_AFEU01000001.1"/>
</dbReference>
<dbReference type="eggNOG" id="COG0438">
    <property type="taxonomic scope" value="Bacteria"/>
</dbReference>
<gene>
    <name evidence="1" type="ORF">PB1_00190</name>
</gene>
<evidence type="ECO:0000313" key="2">
    <source>
        <dbReference type="Proteomes" id="UP000010523"/>
    </source>
</evidence>
<sequence>MKNIFSFIYNRNIWGSSESVSGPGSSIAQTKTIIQELPILIKKLQIRKILDAPCGDFNWMKEIQKNIET</sequence>
<organism evidence="1 2">
    <name type="scientific">Bacillus methanolicus PB1</name>
    <dbReference type="NCBI Taxonomy" id="997296"/>
    <lineage>
        <taxon>Bacteria</taxon>
        <taxon>Bacillati</taxon>
        <taxon>Bacillota</taxon>
        <taxon>Bacilli</taxon>
        <taxon>Bacillales</taxon>
        <taxon>Bacillaceae</taxon>
        <taxon>Bacillus</taxon>
    </lineage>
</organism>
<protein>
    <submittedName>
        <fullName evidence="1">Uncharacterized protein</fullName>
    </submittedName>
</protein>
<dbReference type="Proteomes" id="UP000010523">
    <property type="component" value="Unassembled WGS sequence"/>
</dbReference>
<proteinExistence type="predicted"/>
<dbReference type="PATRIC" id="fig|997296.3.peg.70"/>
<evidence type="ECO:0000313" key="1">
    <source>
        <dbReference type="EMBL" id="EIJ81319.1"/>
    </source>
</evidence>
<dbReference type="AlphaFoldDB" id="I3E498"/>
<reference evidence="1 2" key="1">
    <citation type="journal article" date="2012" name="Appl. Environ. Microbiol.">
        <title>Genome Sequence of Thermotolerant Bacillus methanolicus: Features and Regulation Related to Methylotrophy and Production of L-Lysine and L-Glutamate from Methanol.</title>
        <authorList>
            <person name="Heggeset T.M."/>
            <person name="Krog A."/>
            <person name="Balzer S."/>
            <person name="Wentzel A."/>
            <person name="Ellingsen T.E."/>
            <person name="Brautaset T."/>
        </authorList>
    </citation>
    <scope>NUCLEOTIDE SEQUENCE [LARGE SCALE GENOMIC DNA]</scope>
    <source>
        <strain evidence="1 2">PB1</strain>
    </source>
</reference>
<dbReference type="EMBL" id="AFEU01000001">
    <property type="protein sequence ID" value="EIJ81319.1"/>
    <property type="molecule type" value="Genomic_DNA"/>
</dbReference>
<comment type="caution">
    <text evidence="1">The sequence shown here is derived from an EMBL/GenBank/DDBJ whole genome shotgun (WGS) entry which is preliminary data.</text>
</comment>
<keyword evidence="2" id="KW-1185">Reference proteome</keyword>
<accession>I3E498</accession>
<name>I3E498_BACMT</name>
<dbReference type="STRING" id="997296.PB1_00190"/>